<feature type="compositionally biased region" description="Polar residues" evidence="6">
    <location>
        <begin position="405"/>
        <end position="426"/>
    </location>
</feature>
<proteinExistence type="inferred from homology"/>
<keyword evidence="3 7" id="KW-1133">Transmembrane helix</keyword>
<evidence type="ECO:0000313" key="10">
    <source>
        <dbReference type="Proteomes" id="UP000240883"/>
    </source>
</evidence>
<keyword evidence="4 7" id="KW-0472">Membrane</keyword>
<comment type="similarity">
    <text evidence="5">Belongs to the SAT4 family.</text>
</comment>
<feature type="transmembrane region" description="Helical" evidence="7">
    <location>
        <begin position="237"/>
        <end position="260"/>
    </location>
</feature>
<feature type="region of interest" description="Disordered" evidence="6">
    <location>
        <begin position="399"/>
        <end position="426"/>
    </location>
</feature>
<dbReference type="AlphaFoldDB" id="A0A2T2N810"/>
<evidence type="ECO:0000313" key="9">
    <source>
        <dbReference type="EMBL" id="PSN61592.1"/>
    </source>
</evidence>
<name>A0A2T2N810_CORCC</name>
<dbReference type="EMBL" id="KZ678143">
    <property type="protein sequence ID" value="PSN61592.1"/>
    <property type="molecule type" value="Genomic_DNA"/>
</dbReference>
<dbReference type="InterPro" id="IPR049326">
    <property type="entry name" value="Rhodopsin_dom_fungi"/>
</dbReference>
<reference evidence="9 10" key="1">
    <citation type="journal article" date="2018" name="Front. Microbiol.">
        <title>Genome-Wide Analysis of Corynespora cassiicola Leaf Fall Disease Putative Effectors.</title>
        <authorList>
            <person name="Lopez D."/>
            <person name="Ribeiro S."/>
            <person name="Label P."/>
            <person name="Fumanal B."/>
            <person name="Venisse J.S."/>
            <person name="Kohler A."/>
            <person name="de Oliveira R.R."/>
            <person name="Labutti K."/>
            <person name="Lipzen A."/>
            <person name="Lail K."/>
            <person name="Bauer D."/>
            <person name="Ohm R.A."/>
            <person name="Barry K.W."/>
            <person name="Spatafora J."/>
            <person name="Grigoriev I.V."/>
            <person name="Martin F.M."/>
            <person name="Pujade-Renaud V."/>
        </authorList>
    </citation>
    <scope>NUCLEOTIDE SEQUENCE [LARGE SCALE GENOMIC DNA]</scope>
    <source>
        <strain evidence="9 10">Philippines</strain>
    </source>
</reference>
<dbReference type="Proteomes" id="UP000240883">
    <property type="component" value="Unassembled WGS sequence"/>
</dbReference>
<feature type="domain" description="Rhodopsin" evidence="8">
    <location>
        <begin position="51"/>
        <end position="296"/>
    </location>
</feature>
<dbReference type="PANTHER" id="PTHR33048">
    <property type="entry name" value="PTH11-LIKE INTEGRAL MEMBRANE PROTEIN (AFU_ORTHOLOGUE AFUA_5G11245)"/>
    <property type="match status" value="1"/>
</dbReference>
<evidence type="ECO:0000256" key="6">
    <source>
        <dbReference type="SAM" id="MobiDB-lite"/>
    </source>
</evidence>
<accession>A0A2T2N810</accession>
<evidence type="ECO:0000259" key="8">
    <source>
        <dbReference type="Pfam" id="PF20684"/>
    </source>
</evidence>
<protein>
    <recommendedName>
        <fullName evidence="8">Rhodopsin domain-containing protein</fullName>
    </recommendedName>
</protein>
<gene>
    <name evidence="9" type="ORF">BS50DRAFT_638895</name>
</gene>
<dbReference type="PANTHER" id="PTHR33048:SF92">
    <property type="entry name" value="INTEGRAL MEMBRANE PROTEIN"/>
    <property type="match status" value="1"/>
</dbReference>
<evidence type="ECO:0000256" key="4">
    <source>
        <dbReference type="ARBA" id="ARBA00023136"/>
    </source>
</evidence>
<comment type="subcellular location">
    <subcellularLocation>
        <location evidence="1">Membrane</location>
        <topology evidence="1">Multi-pass membrane protein</topology>
    </subcellularLocation>
</comment>
<feature type="transmembrane region" description="Helical" evidence="7">
    <location>
        <begin position="67"/>
        <end position="92"/>
    </location>
</feature>
<dbReference type="InterPro" id="IPR052337">
    <property type="entry name" value="SAT4-like"/>
</dbReference>
<keyword evidence="10" id="KW-1185">Reference proteome</keyword>
<dbReference type="GO" id="GO:0016020">
    <property type="term" value="C:membrane"/>
    <property type="evidence" value="ECO:0007669"/>
    <property type="project" value="UniProtKB-SubCell"/>
</dbReference>
<evidence type="ECO:0000256" key="1">
    <source>
        <dbReference type="ARBA" id="ARBA00004141"/>
    </source>
</evidence>
<dbReference type="OrthoDB" id="444631at2759"/>
<sequence>MAPAAVIWKAPNAESRAIVREQVMGSGRIHMHAFEISLGILTGIAILCFIARMAIRLRYQRKLHLDDAFLILAVACLCVATGIIYRVSYFLYLHSAALLLPEITPFLIEDLGELLKLQNKVYPYLAMIWTATFAVKWCFLAFMRPLIGPMARKLKWYFWFIVGFCTIVWAFLVAEPFIICPYFGVDALKCFYSTVDANKTLALTTFVTILDVLSDIMIVSLPIIILKGSQLSRSTKFGLAVFLCLSIFMAICAITRVSGFHYRGIEDDTWNFYWQHAEGATAVMMASLTAFRTLFVKPSNDPDATTPRSPVESFFHKISRRFRSLARATPEPTEKPISTSTKKSIFSLPKIPSATFSGVRTFIRRNNRSEVDRTLPTFNTVDSDLDAFEVDYHAALKQDRHASSAPMSSRGTSHKSPSQGGSVSSI</sequence>
<feature type="transmembrane region" description="Helical" evidence="7">
    <location>
        <begin position="154"/>
        <end position="174"/>
    </location>
</feature>
<feature type="transmembrane region" description="Helical" evidence="7">
    <location>
        <begin position="201"/>
        <end position="225"/>
    </location>
</feature>
<feature type="transmembrane region" description="Helical" evidence="7">
    <location>
        <begin position="36"/>
        <end position="55"/>
    </location>
</feature>
<evidence type="ECO:0000256" key="3">
    <source>
        <dbReference type="ARBA" id="ARBA00022989"/>
    </source>
</evidence>
<feature type="transmembrane region" description="Helical" evidence="7">
    <location>
        <begin position="272"/>
        <end position="291"/>
    </location>
</feature>
<evidence type="ECO:0000256" key="7">
    <source>
        <dbReference type="SAM" id="Phobius"/>
    </source>
</evidence>
<feature type="transmembrane region" description="Helical" evidence="7">
    <location>
        <begin position="121"/>
        <end position="142"/>
    </location>
</feature>
<evidence type="ECO:0000256" key="5">
    <source>
        <dbReference type="ARBA" id="ARBA00038359"/>
    </source>
</evidence>
<keyword evidence="2 7" id="KW-0812">Transmembrane</keyword>
<evidence type="ECO:0000256" key="2">
    <source>
        <dbReference type="ARBA" id="ARBA00022692"/>
    </source>
</evidence>
<dbReference type="STRING" id="1448308.A0A2T2N810"/>
<organism evidence="9 10">
    <name type="scientific">Corynespora cassiicola Philippines</name>
    <dbReference type="NCBI Taxonomy" id="1448308"/>
    <lineage>
        <taxon>Eukaryota</taxon>
        <taxon>Fungi</taxon>
        <taxon>Dikarya</taxon>
        <taxon>Ascomycota</taxon>
        <taxon>Pezizomycotina</taxon>
        <taxon>Dothideomycetes</taxon>
        <taxon>Pleosporomycetidae</taxon>
        <taxon>Pleosporales</taxon>
        <taxon>Corynesporascaceae</taxon>
        <taxon>Corynespora</taxon>
    </lineage>
</organism>
<dbReference type="Pfam" id="PF20684">
    <property type="entry name" value="Fung_rhodopsin"/>
    <property type="match status" value="1"/>
</dbReference>